<dbReference type="InParanoid" id="D8QKE8"/>
<dbReference type="SUPFAM" id="SSF52047">
    <property type="entry name" value="RNI-like"/>
    <property type="match status" value="1"/>
</dbReference>
<dbReference type="SUPFAM" id="SSF81383">
    <property type="entry name" value="F-box domain"/>
    <property type="match status" value="1"/>
</dbReference>
<proteinExistence type="predicted"/>
<dbReference type="InterPro" id="IPR001810">
    <property type="entry name" value="F-box_dom"/>
</dbReference>
<dbReference type="GeneID" id="9593207"/>
<dbReference type="OrthoDB" id="2788229at2759"/>
<dbReference type="RefSeq" id="XP_003026490.1">
    <property type="nucleotide sequence ID" value="XM_003026444.1"/>
</dbReference>
<accession>D8QKE8</accession>
<dbReference type="Gene3D" id="3.80.10.10">
    <property type="entry name" value="Ribonuclease Inhibitor"/>
    <property type="match status" value="1"/>
</dbReference>
<feature type="domain" description="F-box" evidence="1">
    <location>
        <begin position="7"/>
        <end position="52"/>
    </location>
</feature>
<reference evidence="2 3" key="1">
    <citation type="journal article" date="2010" name="Nat. Biotechnol.">
        <title>Genome sequence of the model mushroom Schizophyllum commune.</title>
        <authorList>
            <person name="Ohm R.A."/>
            <person name="de Jong J.F."/>
            <person name="Lugones L.G."/>
            <person name="Aerts A."/>
            <person name="Kothe E."/>
            <person name="Stajich J.E."/>
            <person name="de Vries R.P."/>
            <person name="Record E."/>
            <person name="Levasseur A."/>
            <person name="Baker S.E."/>
            <person name="Bartholomew K.A."/>
            <person name="Coutinho P.M."/>
            <person name="Erdmann S."/>
            <person name="Fowler T.J."/>
            <person name="Gathman A.C."/>
            <person name="Lombard V."/>
            <person name="Henrissat B."/>
            <person name="Knabe N."/>
            <person name="Kuees U."/>
            <person name="Lilly W.W."/>
            <person name="Lindquist E."/>
            <person name="Lucas S."/>
            <person name="Magnuson J.K."/>
            <person name="Piumi F."/>
            <person name="Raudaskoski M."/>
            <person name="Salamov A."/>
            <person name="Schmutz J."/>
            <person name="Schwarze F.W.M.R."/>
            <person name="vanKuyk P.A."/>
            <person name="Horton J.S."/>
            <person name="Grigoriev I.V."/>
            <person name="Woesten H.A.B."/>
        </authorList>
    </citation>
    <scope>NUCLEOTIDE SEQUENCE [LARGE SCALE GENOMIC DNA]</scope>
    <source>
        <strain evidence="3">H4-8 / FGSC 9210</strain>
    </source>
</reference>
<sequence>MVSDRLEDAFPGLPQELFEHILSLTDTATCITLGLVCHALVEPSRRRAFQRLRMHRMNTPAGVASFRALDKLLESPLCTLTPHIRWVALDKPPPFDKNIKEVLTCFQGLPNLSTLRIEAPTNDLSSGLIDVAPFVCRLPALTSLTLSHVGFLTFAGFASTICALPQLEILSLYQIRVGYTNGLAASPAAPQPQDTLALANLRVLRCYMTDECIAFQREFLAWAAALGVRPPIRRLQGCPSWGDWGMASIAAAFMSGLAETLTTLAVHAIERINFTSTDLQLFDFAHMPHLRSIIVEPVRLTWHEVSDLGSRLLDFISLALTAPALRKLTIALVFDREDAMKVFDNFMDWAELDSRAAHAKQMEELQFVLGGCSKALQRQGTYHTAEQRLRHMMPRTGEKSVLTIQMPRDAREASRDIIAEEKLEALIYSTMFS</sequence>
<evidence type="ECO:0000313" key="3">
    <source>
        <dbReference type="Proteomes" id="UP000007431"/>
    </source>
</evidence>
<dbReference type="VEuPathDB" id="FungiDB:SCHCODRAFT_02645040"/>
<organism evidence="3">
    <name type="scientific">Schizophyllum commune (strain H4-8 / FGSC 9210)</name>
    <name type="common">Split gill fungus</name>
    <dbReference type="NCBI Taxonomy" id="578458"/>
    <lineage>
        <taxon>Eukaryota</taxon>
        <taxon>Fungi</taxon>
        <taxon>Dikarya</taxon>
        <taxon>Basidiomycota</taxon>
        <taxon>Agaricomycotina</taxon>
        <taxon>Agaricomycetes</taxon>
        <taxon>Agaricomycetidae</taxon>
        <taxon>Agaricales</taxon>
        <taxon>Schizophyllaceae</taxon>
        <taxon>Schizophyllum</taxon>
    </lineage>
</organism>
<name>D8QKE8_SCHCM</name>
<gene>
    <name evidence="2" type="ORF">SCHCODRAFT_114319</name>
</gene>
<feature type="non-terminal residue" evidence="2">
    <location>
        <position position="433"/>
    </location>
</feature>
<protein>
    <recommendedName>
        <fullName evidence="1">F-box domain-containing protein</fullName>
    </recommendedName>
</protein>
<keyword evidence="3" id="KW-1185">Reference proteome</keyword>
<evidence type="ECO:0000313" key="2">
    <source>
        <dbReference type="EMBL" id="EFI91587.1"/>
    </source>
</evidence>
<dbReference type="EMBL" id="GL377316">
    <property type="protein sequence ID" value="EFI91587.1"/>
    <property type="molecule type" value="Genomic_DNA"/>
</dbReference>
<dbReference type="PROSITE" id="PS50181">
    <property type="entry name" value="FBOX"/>
    <property type="match status" value="1"/>
</dbReference>
<dbReference type="InterPro" id="IPR036047">
    <property type="entry name" value="F-box-like_dom_sf"/>
</dbReference>
<dbReference type="InterPro" id="IPR032675">
    <property type="entry name" value="LRR_dom_sf"/>
</dbReference>
<dbReference type="HOGENOM" id="CLU_633345_0_0_1"/>
<evidence type="ECO:0000259" key="1">
    <source>
        <dbReference type="PROSITE" id="PS50181"/>
    </source>
</evidence>
<dbReference type="AlphaFoldDB" id="D8QKE8"/>
<dbReference type="Proteomes" id="UP000007431">
    <property type="component" value="Unassembled WGS sequence"/>
</dbReference>
<dbReference type="KEGG" id="scm:SCHCO_02645040"/>